<sequence>MASTPKLSRRGLIAAGAALAVAGLAIGGASAASAQQPADRSAQTQTPIKHVVVIFGENVSYDHYYGTYPQAANTDGTTFTAAAKTPRNDNLVTSGALTSNPNVYLPSRLTPAQAATCDQNHAYTPEQKAVNGGAMDRFVQSVSVDTCTGLYGAPGLAMDYYDGNTVAAMWNYAQNYAMSDNSWDATFGPSTPGALNLISGQTHGFTEVDSKTLKQVATPGSYTLADPNAAGVGTVINDPDPAYDDCSDKNHTSTNTLAAGQGKNVGDLLNAKGVTWGWFQGGFRPTTSAGNGATYSVCGATHTNLAGASVVDYSPHHNPFAYYASTSNPHHVAPSSVAMIGKTDQANHNYDLTDFDAALAAGRLPAVSFLKASEYQDGHAGYSDPIDEQHFIVNEINALQKSKDWASTAVVISYDDSDGWYDHVAPAISNASHSAAHDLAVCSSSTAPTLGGYADRCGPSQRLPLVVISPYAKTNFIAHNETSQPSILKFIEDNWKIGRVGDSSFDATAGSLNPMFEFGQASAPRVLLNADGSVQSVNPSQDGDAQ</sequence>
<name>A0ABT7MUI5_9MICO</name>
<evidence type="ECO:0000256" key="8">
    <source>
        <dbReference type="SAM" id="SignalP"/>
    </source>
</evidence>
<gene>
    <name evidence="9" type="ORF">QSV35_02085</name>
</gene>
<dbReference type="EMBL" id="JASXSZ010000001">
    <property type="protein sequence ID" value="MDL9978110.1"/>
    <property type="molecule type" value="Genomic_DNA"/>
</dbReference>
<dbReference type="CDD" id="cd16013">
    <property type="entry name" value="AcpA"/>
    <property type="match status" value="1"/>
</dbReference>
<evidence type="ECO:0000256" key="1">
    <source>
        <dbReference type="ARBA" id="ARBA00004191"/>
    </source>
</evidence>
<dbReference type="PROSITE" id="PS51318">
    <property type="entry name" value="TAT"/>
    <property type="match status" value="1"/>
</dbReference>
<dbReference type="InterPro" id="IPR017850">
    <property type="entry name" value="Alkaline_phosphatase_core_sf"/>
</dbReference>
<evidence type="ECO:0000256" key="4">
    <source>
        <dbReference type="ARBA" id="ARBA00022512"/>
    </source>
</evidence>
<comment type="catalytic activity">
    <reaction evidence="7">
        <text>a 1,2-diacyl-sn-glycero-3-phosphocholine + H2O = phosphocholine + a 1,2-diacyl-sn-glycerol + H(+)</text>
        <dbReference type="Rhea" id="RHEA:10604"/>
        <dbReference type="ChEBI" id="CHEBI:15377"/>
        <dbReference type="ChEBI" id="CHEBI:15378"/>
        <dbReference type="ChEBI" id="CHEBI:17815"/>
        <dbReference type="ChEBI" id="CHEBI:57643"/>
        <dbReference type="ChEBI" id="CHEBI:295975"/>
        <dbReference type="EC" id="3.1.4.3"/>
    </reaction>
    <physiologicalReaction direction="left-to-right" evidence="7">
        <dbReference type="Rhea" id="RHEA:10605"/>
    </physiologicalReaction>
</comment>
<dbReference type="Pfam" id="PF04185">
    <property type="entry name" value="Phosphoesterase"/>
    <property type="match status" value="1"/>
</dbReference>
<evidence type="ECO:0000256" key="7">
    <source>
        <dbReference type="ARBA" id="ARBA00048421"/>
    </source>
</evidence>
<keyword evidence="4" id="KW-0964">Secreted</keyword>
<dbReference type="RefSeq" id="WP_286286231.1">
    <property type="nucleotide sequence ID" value="NZ_JASXSZ010000001.1"/>
</dbReference>
<comment type="subcellular location">
    <subcellularLocation>
        <location evidence="1">Secreted</location>
        <location evidence="1">Cell wall</location>
    </subcellularLocation>
</comment>
<feature type="signal peptide" evidence="8">
    <location>
        <begin position="1"/>
        <end position="34"/>
    </location>
</feature>
<keyword evidence="8" id="KW-0732">Signal</keyword>
<keyword evidence="5" id="KW-0378">Hydrolase</keyword>
<keyword evidence="4" id="KW-0134">Cell wall</keyword>
<protein>
    <recommendedName>
        <fullName evidence="3">phospholipase C</fullName>
        <ecNumber evidence="3">3.1.4.3</ecNumber>
    </recommendedName>
</protein>
<keyword evidence="10" id="KW-1185">Reference proteome</keyword>
<dbReference type="InterPro" id="IPR007312">
    <property type="entry name" value="Phosphoesterase"/>
</dbReference>
<dbReference type="Gene3D" id="3.40.720.10">
    <property type="entry name" value="Alkaline Phosphatase, subunit A"/>
    <property type="match status" value="2"/>
</dbReference>
<dbReference type="PANTHER" id="PTHR31956:SF1">
    <property type="entry name" value="NON-SPECIFIC PHOSPHOLIPASE C1"/>
    <property type="match status" value="1"/>
</dbReference>
<evidence type="ECO:0000313" key="10">
    <source>
        <dbReference type="Proteomes" id="UP001235064"/>
    </source>
</evidence>
<evidence type="ECO:0000256" key="2">
    <source>
        <dbReference type="ARBA" id="ARBA00009717"/>
    </source>
</evidence>
<reference evidence="9 10" key="1">
    <citation type="submission" date="2023-06" db="EMBL/GenBank/DDBJ databases">
        <title>Microbacterium sp. nov., isolated from a waste landfill.</title>
        <authorList>
            <person name="Wen W."/>
        </authorList>
    </citation>
    <scope>NUCLEOTIDE SEQUENCE [LARGE SCALE GENOMIC DNA]</scope>
    <source>
        <strain evidence="9 10">ASV49</strain>
    </source>
</reference>
<organism evidence="9 10">
    <name type="scientific">Microbacterium candidum</name>
    <dbReference type="NCBI Taxonomy" id="3041922"/>
    <lineage>
        <taxon>Bacteria</taxon>
        <taxon>Bacillati</taxon>
        <taxon>Actinomycetota</taxon>
        <taxon>Actinomycetes</taxon>
        <taxon>Micrococcales</taxon>
        <taxon>Microbacteriaceae</taxon>
        <taxon>Microbacterium</taxon>
    </lineage>
</organism>
<dbReference type="InterPro" id="IPR006311">
    <property type="entry name" value="TAT_signal"/>
</dbReference>
<comment type="similarity">
    <text evidence="2">Belongs to the bacterial phospholipase C family.</text>
</comment>
<proteinExistence type="inferred from homology"/>
<keyword evidence="6" id="KW-0843">Virulence</keyword>
<evidence type="ECO:0000256" key="5">
    <source>
        <dbReference type="ARBA" id="ARBA00022801"/>
    </source>
</evidence>
<feature type="chain" id="PRO_5045448459" description="phospholipase C" evidence="8">
    <location>
        <begin position="35"/>
        <end position="546"/>
    </location>
</feature>
<evidence type="ECO:0000313" key="9">
    <source>
        <dbReference type="EMBL" id="MDL9978110.1"/>
    </source>
</evidence>
<evidence type="ECO:0000256" key="6">
    <source>
        <dbReference type="ARBA" id="ARBA00023026"/>
    </source>
</evidence>
<dbReference type="Proteomes" id="UP001235064">
    <property type="component" value="Unassembled WGS sequence"/>
</dbReference>
<dbReference type="EC" id="3.1.4.3" evidence="3"/>
<evidence type="ECO:0000256" key="3">
    <source>
        <dbReference type="ARBA" id="ARBA00012018"/>
    </source>
</evidence>
<dbReference type="PANTHER" id="PTHR31956">
    <property type="entry name" value="NON-SPECIFIC PHOSPHOLIPASE C4-RELATED"/>
    <property type="match status" value="1"/>
</dbReference>
<comment type="caution">
    <text evidence="9">The sequence shown here is derived from an EMBL/GenBank/DDBJ whole genome shotgun (WGS) entry which is preliminary data.</text>
</comment>
<accession>A0ABT7MUI5</accession>